<feature type="transmembrane region" description="Helical" evidence="1">
    <location>
        <begin position="181"/>
        <end position="199"/>
    </location>
</feature>
<organism evidence="2 3">
    <name type="scientific">Dipteronia dyeriana</name>
    <dbReference type="NCBI Taxonomy" id="168575"/>
    <lineage>
        <taxon>Eukaryota</taxon>
        <taxon>Viridiplantae</taxon>
        <taxon>Streptophyta</taxon>
        <taxon>Embryophyta</taxon>
        <taxon>Tracheophyta</taxon>
        <taxon>Spermatophyta</taxon>
        <taxon>Magnoliopsida</taxon>
        <taxon>eudicotyledons</taxon>
        <taxon>Gunneridae</taxon>
        <taxon>Pentapetalae</taxon>
        <taxon>rosids</taxon>
        <taxon>malvids</taxon>
        <taxon>Sapindales</taxon>
        <taxon>Sapindaceae</taxon>
        <taxon>Hippocastanoideae</taxon>
        <taxon>Acereae</taxon>
        <taxon>Dipteronia</taxon>
    </lineage>
</organism>
<keyword evidence="1" id="KW-0812">Transmembrane</keyword>
<protein>
    <submittedName>
        <fullName evidence="2">Uncharacterized protein</fullName>
    </submittedName>
</protein>
<reference evidence="2" key="1">
    <citation type="journal article" date="2023" name="Plant J.">
        <title>Genome sequences and population genomics provide insights into the demographic history, inbreeding, and mutation load of two 'living fossil' tree species of Dipteronia.</title>
        <authorList>
            <person name="Feng Y."/>
            <person name="Comes H.P."/>
            <person name="Chen J."/>
            <person name="Zhu S."/>
            <person name="Lu R."/>
            <person name="Zhang X."/>
            <person name="Li P."/>
            <person name="Qiu J."/>
            <person name="Olsen K.M."/>
            <person name="Qiu Y."/>
        </authorList>
    </citation>
    <scope>NUCLEOTIDE SEQUENCE</scope>
    <source>
        <strain evidence="2">KIB01</strain>
    </source>
</reference>
<gene>
    <name evidence="2" type="ORF">Ddye_017736</name>
</gene>
<keyword evidence="1" id="KW-1133">Transmembrane helix</keyword>
<evidence type="ECO:0000313" key="2">
    <source>
        <dbReference type="EMBL" id="KAK2650247.1"/>
    </source>
</evidence>
<name>A0AAD9UA05_9ROSI</name>
<dbReference type="AlphaFoldDB" id="A0AAD9UA05"/>
<accession>A0AAD9UA05</accession>
<evidence type="ECO:0000256" key="1">
    <source>
        <dbReference type="SAM" id="Phobius"/>
    </source>
</evidence>
<comment type="caution">
    <text evidence="2">The sequence shown here is derived from an EMBL/GenBank/DDBJ whole genome shotgun (WGS) entry which is preliminary data.</text>
</comment>
<dbReference type="EMBL" id="JANJYI010000005">
    <property type="protein sequence ID" value="KAK2650247.1"/>
    <property type="molecule type" value="Genomic_DNA"/>
</dbReference>
<dbReference type="Proteomes" id="UP001280121">
    <property type="component" value="Unassembled WGS sequence"/>
</dbReference>
<sequence>MPSSTFFQTMLLSKPRVENFHGSSFKSPEPMLLSKPKRRLENFHGSRIKSAEFIVSSGFSGVKFNTSPSSNPKVRSFMCCCIKVQNFVNSTACSSTSKIAHFEEAKENYFKKVLIDHILKVVKWLKIPAVLVLLLPMTMSCRRGDSAMAASSGVIVSDNCSISSSLSDDSSSAFINGKQESSSGVFIIIFVSAVLVYILRKLYDELTRDQTKVIKLQVGLRVPISDFVGMKMERKTSLQK</sequence>
<keyword evidence="3" id="KW-1185">Reference proteome</keyword>
<keyword evidence="1" id="KW-0472">Membrane</keyword>
<proteinExistence type="predicted"/>
<evidence type="ECO:0000313" key="3">
    <source>
        <dbReference type="Proteomes" id="UP001280121"/>
    </source>
</evidence>